<organism evidence="1 2">
    <name type="scientific">Rickenella mellea</name>
    <dbReference type="NCBI Taxonomy" id="50990"/>
    <lineage>
        <taxon>Eukaryota</taxon>
        <taxon>Fungi</taxon>
        <taxon>Dikarya</taxon>
        <taxon>Basidiomycota</taxon>
        <taxon>Agaricomycotina</taxon>
        <taxon>Agaricomycetes</taxon>
        <taxon>Hymenochaetales</taxon>
        <taxon>Rickenellaceae</taxon>
        <taxon>Rickenella</taxon>
    </lineage>
</organism>
<dbReference type="Proteomes" id="UP000294933">
    <property type="component" value="Unassembled WGS sequence"/>
</dbReference>
<keyword evidence="2" id="KW-1185">Reference proteome</keyword>
<dbReference type="AlphaFoldDB" id="A0A4Y7PRH3"/>
<evidence type="ECO:0000313" key="2">
    <source>
        <dbReference type="Proteomes" id="UP000294933"/>
    </source>
</evidence>
<gene>
    <name evidence="1" type="ORF">BD410DRAFT_548776</name>
</gene>
<name>A0A4Y7PRH3_9AGAM</name>
<dbReference type="VEuPathDB" id="FungiDB:BD410DRAFT_548776"/>
<sequence>MPSTSFYVEERTIDHLISALSLMKANGGVVVNLGVLLVQSGAELCGDDDHKTDIVTLRYLKSSRDALRVILQVANDENHILRKKYLPLTLQRGIQSLPDDILRNTFEIGYETYDNEYWDHTFPVALSHVNRRFRSIALSTPRIWTNLSNRIPSTQLETFISRSKAAELSIILDLVDPFEYKPCSPETLIEITEGHSDRWSSFTYKCSVLDEEPEDVVQYGYTHPALSQCRHLTLRRLRSLSCRKYGFDEEYDTSSPEAIFATWALPEFVRFDGLNALVRGSSIGKNVICCKLQFDREVSWDFRTLLHRLESWSHLESVSFDVSDFKCTPRVDRCSPSK</sequence>
<accession>A0A4Y7PRH3</accession>
<reference evidence="1 2" key="1">
    <citation type="submission" date="2018-06" db="EMBL/GenBank/DDBJ databases">
        <title>A transcriptomic atlas of mushroom development highlights an independent origin of complex multicellularity.</title>
        <authorList>
            <consortium name="DOE Joint Genome Institute"/>
            <person name="Krizsan K."/>
            <person name="Almasi E."/>
            <person name="Merenyi Z."/>
            <person name="Sahu N."/>
            <person name="Viragh M."/>
            <person name="Koszo T."/>
            <person name="Mondo S."/>
            <person name="Kiss B."/>
            <person name="Balint B."/>
            <person name="Kues U."/>
            <person name="Barry K."/>
            <person name="Hegedus J.C."/>
            <person name="Henrissat B."/>
            <person name="Johnson J."/>
            <person name="Lipzen A."/>
            <person name="Ohm R."/>
            <person name="Nagy I."/>
            <person name="Pangilinan J."/>
            <person name="Yan J."/>
            <person name="Xiong Y."/>
            <person name="Grigoriev I.V."/>
            <person name="Hibbett D.S."/>
            <person name="Nagy L.G."/>
        </authorList>
    </citation>
    <scope>NUCLEOTIDE SEQUENCE [LARGE SCALE GENOMIC DNA]</scope>
    <source>
        <strain evidence="1 2">SZMC22713</strain>
    </source>
</reference>
<dbReference type="EMBL" id="ML170221">
    <property type="protein sequence ID" value="TDL17452.1"/>
    <property type="molecule type" value="Genomic_DNA"/>
</dbReference>
<proteinExistence type="predicted"/>
<evidence type="ECO:0008006" key="3">
    <source>
        <dbReference type="Google" id="ProtNLM"/>
    </source>
</evidence>
<protein>
    <recommendedName>
        <fullName evidence="3">F-box domain-containing protein</fullName>
    </recommendedName>
</protein>
<evidence type="ECO:0000313" key="1">
    <source>
        <dbReference type="EMBL" id="TDL17452.1"/>
    </source>
</evidence>
<dbReference type="OrthoDB" id="3357519at2759"/>
<dbReference type="STRING" id="50990.A0A4Y7PRH3"/>